<comment type="caution">
    <text evidence="2">Lacks conserved residue(s) required for the propagation of feature annotation.</text>
</comment>
<dbReference type="PROSITE" id="PS51635">
    <property type="entry name" value="PNPLA"/>
    <property type="match status" value="1"/>
</dbReference>
<gene>
    <name evidence="4" type="ORF">LWC34_33855</name>
</gene>
<dbReference type="Gene3D" id="3.40.1090.10">
    <property type="entry name" value="Cytosolic phospholipase A2 catalytic domain"/>
    <property type="match status" value="1"/>
</dbReference>
<evidence type="ECO:0000256" key="1">
    <source>
        <dbReference type="ARBA" id="ARBA00023098"/>
    </source>
</evidence>
<comment type="caution">
    <text evidence="4">The sequence shown here is derived from an EMBL/GenBank/DDBJ whole genome shotgun (WGS) entry which is preliminary data.</text>
</comment>
<dbReference type="InterPro" id="IPR002641">
    <property type="entry name" value="PNPLA_dom"/>
</dbReference>
<feature type="domain" description="PNPLA" evidence="3">
    <location>
        <begin position="37"/>
        <end position="207"/>
    </location>
</feature>
<feature type="short sequence motif" description="GXGXXG" evidence="2">
    <location>
        <begin position="41"/>
        <end position="46"/>
    </location>
</feature>
<keyword evidence="1 2" id="KW-0443">Lipid metabolism</keyword>
<sequence length="331" mass="36874">MADRIWSAGHPLREILHARRANRSLPGKREDPYKVGLAIEGGGLRGIVSGAMLVALEELGYSDAFDEVYTSSSGAMNGTYFILRDTWVSLSIYYDDSTGREFVDFGRVLRGRAPMNLDYLFEDVFIGRKPLAYQKVITSPQRLHIMVTDVDAMKTVDVSEFHSPADLKETLRATAWLPLATKGTTPFRGRRAVDGSVLLRHPFRMAREDGCTHILSLSTRPMTAIHRQNSLTNRVVARYLNRLAPGLGSGYMEALGQFIDEDKPYLAASRLHPEADPAVLDVAPMPGTPEVKRHESNFGVLLQGARSAYRALHLALEDKDVYVLPRLTAYQ</sequence>
<keyword evidence="2" id="KW-0378">Hydrolase</keyword>
<organism evidence="4 5">
    <name type="scientific">Kibdelosporangium philippinense</name>
    <dbReference type="NCBI Taxonomy" id="211113"/>
    <lineage>
        <taxon>Bacteria</taxon>
        <taxon>Bacillati</taxon>
        <taxon>Actinomycetota</taxon>
        <taxon>Actinomycetes</taxon>
        <taxon>Pseudonocardiales</taxon>
        <taxon>Pseudonocardiaceae</taxon>
        <taxon>Kibdelosporangium</taxon>
    </lineage>
</organism>
<dbReference type="SUPFAM" id="SSF52151">
    <property type="entry name" value="FabD/lysophospholipase-like"/>
    <property type="match status" value="1"/>
</dbReference>
<feature type="active site" description="Nucleophile" evidence="2">
    <location>
        <position position="72"/>
    </location>
</feature>
<evidence type="ECO:0000259" key="3">
    <source>
        <dbReference type="PROSITE" id="PS51635"/>
    </source>
</evidence>
<proteinExistence type="predicted"/>
<dbReference type="Pfam" id="PF01734">
    <property type="entry name" value="Patatin"/>
    <property type="match status" value="1"/>
</dbReference>
<dbReference type="EMBL" id="JAJVCN010000003">
    <property type="protein sequence ID" value="MCE7007770.1"/>
    <property type="molecule type" value="Genomic_DNA"/>
</dbReference>
<reference evidence="4 5" key="1">
    <citation type="submission" date="2021-12" db="EMBL/GenBank/DDBJ databases">
        <title>Genome sequence of Kibdelosporangium philippinense ATCC 49844.</title>
        <authorList>
            <person name="Fedorov E.A."/>
            <person name="Omeragic M."/>
            <person name="Shalygina K.F."/>
            <person name="Maclea K.S."/>
        </authorList>
    </citation>
    <scope>NUCLEOTIDE SEQUENCE [LARGE SCALE GENOMIC DNA]</scope>
    <source>
        <strain evidence="4 5">ATCC 49844</strain>
    </source>
</reference>
<evidence type="ECO:0000256" key="2">
    <source>
        <dbReference type="PROSITE-ProRule" id="PRU01161"/>
    </source>
</evidence>
<keyword evidence="5" id="KW-1185">Reference proteome</keyword>
<dbReference type="InterPro" id="IPR016035">
    <property type="entry name" value="Acyl_Trfase/lysoPLipase"/>
</dbReference>
<evidence type="ECO:0000313" key="4">
    <source>
        <dbReference type="EMBL" id="MCE7007770.1"/>
    </source>
</evidence>
<protein>
    <recommendedName>
        <fullName evidence="3">PNPLA domain-containing protein</fullName>
    </recommendedName>
</protein>
<name>A0ABS8ZIZ1_9PSEU</name>
<accession>A0ABS8ZIZ1</accession>
<evidence type="ECO:0000313" key="5">
    <source>
        <dbReference type="Proteomes" id="UP001521150"/>
    </source>
</evidence>
<dbReference type="Proteomes" id="UP001521150">
    <property type="component" value="Unassembled WGS sequence"/>
</dbReference>
<keyword evidence="2" id="KW-0442">Lipid degradation</keyword>
<feature type="active site" description="Proton acceptor" evidence="2">
    <location>
        <position position="194"/>
    </location>
</feature>
<dbReference type="RefSeq" id="WP_233729336.1">
    <property type="nucleotide sequence ID" value="NZ_JAJVCN010000003.1"/>
</dbReference>